<organism evidence="2 3">
    <name type="scientific">Pleurodeles waltl</name>
    <name type="common">Iberian ribbed newt</name>
    <dbReference type="NCBI Taxonomy" id="8319"/>
    <lineage>
        <taxon>Eukaryota</taxon>
        <taxon>Metazoa</taxon>
        <taxon>Chordata</taxon>
        <taxon>Craniata</taxon>
        <taxon>Vertebrata</taxon>
        <taxon>Euteleostomi</taxon>
        <taxon>Amphibia</taxon>
        <taxon>Batrachia</taxon>
        <taxon>Caudata</taxon>
        <taxon>Salamandroidea</taxon>
        <taxon>Salamandridae</taxon>
        <taxon>Pleurodelinae</taxon>
        <taxon>Pleurodeles</taxon>
    </lineage>
</organism>
<accession>A0AAV7UTS8</accession>
<reference evidence="2" key="1">
    <citation type="journal article" date="2022" name="bioRxiv">
        <title>Sequencing and chromosome-scale assembly of the giantPleurodeles waltlgenome.</title>
        <authorList>
            <person name="Brown T."/>
            <person name="Elewa A."/>
            <person name="Iarovenko S."/>
            <person name="Subramanian E."/>
            <person name="Araus A.J."/>
            <person name="Petzold A."/>
            <person name="Susuki M."/>
            <person name="Suzuki K.-i.T."/>
            <person name="Hayashi T."/>
            <person name="Toyoda A."/>
            <person name="Oliveira C."/>
            <person name="Osipova E."/>
            <person name="Leigh N.D."/>
            <person name="Simon A."/>
            <person name="Yun M.H."/>
        </authorList>
    </citation>
    <scope>NUCLEOTIDE SEQUENCE</scope>
    <source>
        <strain evidence="2">20211129_DDA</strain>
        <tissue evidence="2">Liver</tissue>
    </source>
</reference>
<dbReference type="Proteomes" id="UP001066276">
    <property type="component" value="Chromosome 2_2"/>
</dbReference>
<evidence type="ECO:0000256" key="1">
    <source>
        <dbReference type="SAM" id="MobiDB-lite"/>
    </source>
</evidence>
<sequence length="76" mass="8317">MPPVSLVVCKCVLCAMQYLEEVGITEVIGRKLTGGSEHAEVLQEREEEVQVVSEHAAADAQLQHEEDSEDEGPLAR</sequence>
<proteinExistence type="predicted"/>
<evidence type="ECO:0000313" key="2">
    <source>
        <dbReference type="EMBL" id="KAJ1192487.1"/>
    </source>
</evidence>
<feature type="region of interest" description="Disordered" evidence="1">
    <location>
        <begin position="39"/>
        <end position="76"/>
    </location>
</feature>
<name>A0AAV7UTS8_PLEWA</name>
<keyword evidence="3" id="KW-1185">Reference proteome</keyword>
<gene>
    <name evidence="2" type="ORF">NDU88_001794</name>
</gene>
<dbReference type="EMBL" id="JANPWB010000004">
    <property type="protein sequence ID" value="KAJ1192487.1"/>
    <property type="molecule type" value="Genomic_DNA"/>
</dbReference>
<comment type="caution">
    <text evidence="2">The sequence shown here is derived from an EMBL/GenBank/DDBJ whole genome shotgun (WGS) entry which is preliminary data.</text>
</comment>
<feature type="compositionally biased region" description="Acidic residues" evidence="1">
    <location>
        <begin position="66"/>
        <end position="76"/>
    </location>
</feature>
<dbReference type="AlphaFoldDB" id="A0AAV7UTS8"/>
<protein>
    <submittedName>
        <fullName evidence="2">Uncharacterized protein</fullName>
    </submittedName>
</protein>
<evidence type="ECO:0000313" key="3">
    <source>
        <dbReference type="Proteomes" id="UP001066276"/>
    </source>
</evidence>